<sequence>MVVKVLQLPDYQGRIVRPFAPELEHIYGRPLGRFDKKNGDLYIVNAYLGLKVVGSTGGLATEVVKEAEENIRRNSEGQFWVALHAKSSPSGKWVCSKWWTGKALLKIGFNFKQLHSSFAGASYTWRGIKAGDAIRYGFKCRIGDGTTSLWYEDQSKDGFICHVVPLCFIFGLDMNICLLDLMIDAGGFGNGDNRVFEEEVLNILHVLTLRQIHFLNKDIILFLFDKGDRDSTLPRLRP</sequence>
<dbReference type="InterPro" id="IPR011042">
    <property type="entry name" value="6-blade_b-propeller_TolB-like"/>
</dbReference>
<dbReference type="EMBL" id="JAYMYS010000003">
    <property type="protein sequence ID" value="KAK7398991.1"/>
    <property type="molecule type" value="Genomic_DNA"/>
</dbReference>
<name>A0AAN9SLV0_PSOTE</name>
<protein>
    <submittedName>
        <fullName evidence="1">Uncharacterized protein</fullName>
    </submittedName>
</protein>
<evidence type="ECO:0000313" key="2">
    <source>
        <dbReference type="Proteomes" id="UP001386955"/>
    </source>
</evidence>
<organism evidence="1 2">
    <name type="scientific">Psophocarpus tetragonolobus</name>
    <name type="common">Winged bean</name>
    <name type="synonym">Dolichos tetragonolobus</name>
    <dbReference type="NCBI Taxonomy" id="3891"/>
    <lineage>
        <taxon>Eukaryota</taxon>
        <taxon>Viridiplantae</taxon>
        <taxon>Streptophyta</taxon>
        <taxon>Embryophyta</taxon>
        <taxon>Tracheophyta</taxon>
        <taxon>Spermatophyta</taxon>
        <taxon>Magnoliopsida</taxon>
        <taxon>eudicotyledons</taxon>
        <taxon>Gunneridae</taxon>
        <taxon>Pentapetalae</taxon>
        <taxon>rosids</taxon>
        <taxon>fabids</taxon>
        <taxon>Fabales</taxon>
        <taxon>Fabaceae</taxon>
        <taxon>Papilionoideae</taxon>
        <taxon>50 kb inversion clade</taxon>
        <taxon>NPAAA clade</taxon>
        <taxon>indigoferoid/millettioid clade</taxon>
        <taxon>Phaseoleae</taxon>
        <taxon>Psophocarpus</taxon>
    </lineage>
</organism>
<dbReference type="Gene3D" id="2.120.10.30">
    <property type="entry name" value="TolB, C-terminal domain"/>
    <property type="match status" value="1"/>
</dbReference>
<evidence type="ECO:0000313" key="1">
    <source>
        <dbReference type="EMBL" id="KAK7398991.1"/>
    </source>
</evidence>
<proteinExistence type="predicted"/>
<accession>A0AAN9SLV0</accession>
<keyword evidence="2" id="KW-1185">Reference proteome</keyword>
<reference evidence="1 2" key="1">
    <citation type="submission" date="2024-01" db="EMBL/GenBank/DDBJ databases">
        <title>The genomes of 5 underutilized Papilionoideae crops provide insights into root nodulation and disease resistanc.</title>
        <authorList>
            <person name="Jiang F."/>
        </authorList>
    </citation>
    <scope>NUCLEOTIDE SEQUENCE [LARGE SCALE GENOMIC DNA]</scope>
    <source>
        <strain evidence="1">DUOXIRENSHENG_FW03</strain>
        <tissue evidence="1">Leaves</tissue>
    </source>
</reference>
<dbReference type="AlphaFoldDB" id="A0AAN9SLV0"/>
<dbReference type="GO" id="GO:0016787">
    <property type="term" value="F:hydrolase activity"/>
    <property type="evidence" value="ECO:0007669"/>
    <property type="project" value="TreeGrafter"/>
</dbReference>
<dbReference type="PANTHER" id="PTHR10426:SF69">
    <property type="entry name" value="PROTEIN STRICTOSIDINE SYNTHASE-LIKE 10"/>
    <property type="match status" value="1"/>
</dbReference>
<dbReference type="PANTHER" id="PTHR10426">
    <property type="entry name" value="STRICTOSIDINE SYNTHASE-RELATED"/>
    <property type="match status" value="1"/>
</dbReference>
<dbReference type="GO" id="GO:0012505">
    <property type="term" value="C:endomembrane system"/>
    <property type="evidence" value="ECO:0007669"/>
    <property type="project" value="TreeGrafter"/>
</dbReference>
<gene>
    <name evidence="1" type="ORF">VNO78_10166</name>
</gene>
<dbReference type="Proteomes" id="UP001386955">
    <property type="component" value="Unassembled WGS sequence"/>
</dbReference>
<comment type="caution">
    <text evidence="1">The sequence shown here is derived from an EMBL/GenBank/DDBJ whole genome shotgun (WGS) entry which is preliminary data.</text>
</comment>